<evidence type="ECO:0000256" key="6">
    <source>
        <dbReference type="ARBA" id="ARBA00023136"/>
    </source>
</evidence>
<dbReference type="InterPro" id="IPR040241">
    <property type="entry name" value="TRP_Flc/Pkd2-like"/>
</dbReference>
<accession>A0A9P4JA34</accession>
<dbReference type="GO" id="GO:0055085">
    <property type="term" value="P:transmembrane transport"/>
    <property type="evidence" value="ECO:0007669"/>
    <property type="project" value="TreeGrafter"/>
</dbReference>
<dbReference type="Pfam" id="PF06011">
    <property type="entry name" value="TRP"/>
    <property type="match status" value="1"/>
</dbReference>
<evidence type="ECO:0000259" key="10">
    <source>
        <dbReference type="SMART" id="SM01320"/>
    </source>
</evidence>
<feature type="transmembrane region" description="Helical" evidence="8">
    <location>
        <begin position="555"/>
        <end position="574"/>
    </location>
</feature>
<comment type="subcellular location">
    <subcellularLocation>
        <location evidence="1">Membrane</location>
        <topology evidence="1">Multi-pass membrane protein</topology>
    </subcellularLocation>
</comment>
<evidence type="ECO:0000256" key="8">
    <source>
        <dbReference type="SAM" id="Phobius"/>
    </source>
</evidence>
<keyword evidence="3 8" id="KW-0812">Transmembrane</keyword>
<evidence type="ECO:0000256" key="9">
    <source>
        <dbReference type="SAM" id="SignalP"/>
    </source>
</evidence>
<dbReference type="SMART" id="SM01320">
    <property type="entry name" value="TRP_N"/>
    <property type="match status" value="1"/>
</dbReference>
<dbReference type="AlphaFoldDB" id="A0A9P4JA34"/>
<comment type="similarity">
    <text evidence="2">Belongs to the transient receptor potential (TRP) ion channel family.</text>
</comment>
<feature type="transmembrane region" description="Helical" evidence="8">
    <location>
        <begin position="586"/>
        <end position="615"/>
    </location>
</feature>
<gene>
    <name evidence="11" type="ORF">K461DRAFT_274059</name>
</gene>
<organism evidence="11 12">
    <name type="scientific">Myriangium duriaei CBS 260.36</name>
    <dbReference type="NCBI Taxonomy" id="1168546"/>
    <lineage>
        <taxon>Eukaryota</taxon>
        <taxon>Fungi</taxon>
        <taxon>Dikarya</taxon>
        <taxon>Ascomycota</taxon>
        <taxon>Pezizomycotina</taxon>
        <taxon>Dothideomycetes</taxon>
        <taxon>Dothideomycetidae</taxon>
        <taxon>Myriangiales</taxon>
        <taxon>Myriangiaceae</taxon>
        <taxon>Myriangium</taxon>
    </lineage>
</organism>
<dbReference type="InterPro" id="IPR010308">
    <property type="entry name" value="TRP_C"/>
</dbReference>
<dbReference type="Proteomes" id="UP000799439">
    <property type="component" value="Unassembled WGS sequence"/>
</dbReference>
<evidence type="ECO:0000256" key="3">
    <source>
        <dbReference type="ARBA" id="ARBA00022692"/>
    </source>
</evidence>
<feature type="transmembrane region" description="Helical" evidence="8">
    <location>
        <begin position="436"/>
        <end position="458"/>
    </location>
</feature>
<feature type="domain" description="ML-like" evidence="10">
    <location>
        <begin position="26"/>
        <end position="166"/>
    </location>
</feature>
<proteinExistence type="inferred from homology"/>
<feature type="transmembrane region" description="Helical" evidence="8">
    <location>
        <begin position="499"/>
        <end position="519"/>
    </location>
</feature>
<feature type="region of interest" description="Disordered" evidence="7">
    <location>
        <begin position="312"/>
        <end position="333"/>
    </location>
</feature>
<dbReference type="PANTHER" id="PTHR31145:SF5">
    <property type="entry name" value="DUF907 DOMAIN PROTEIN (AFU_ORTHOLOGUE AFUA_2G06100)"/>
    <property type="match status" value="1"/>
</dbReference>
<dbReference type="Pfam" id="PF14558">
    <property type="entry name" value="TRP_N"/>
    <property type="match status" value="1"/>
</dbReference>
<keyword evidence="4 9" id="KW-0732">Signal</keyword>
<feature type="transmembrane region" description="Helical" evidence="8">
    <location>
        <begin position="525"/>
        <end position="543"/>
    </location>
</feature>
<evidence type="ECO:0000256" key="1">
    <source>
        <dbReference type="ARBA" id="ARBA00004141"/>
    </source>
</evidence>
<feature type="transmembrane region" description="Helical" evidence="8">
    <location>
        <begin position="358"/>
        <end position="383"/>
    </location>
</feature>
<evidence type="ECO:0000256" key="4">
    <source>
        <dbReference type="ARBA" id="ARBA00022729"/>
    </source>
</evidence>
<feature type="transmembrane region" description="Helical" evidence="8">
    <location>
        <begin position="403"/>
        <end position="424"/>
    </location>
</feature>
<dbReference type="PANTHER" id="PTHR31145">
    <property type="entry name" value="INTEGRAL MEMBRANE PROTEIN (AFU_ORTHOLOGUE AFUA_7G01610)"/>
    <property type="match status" value="1"/>
</dbReference>
<evidence type="ECO:0000256" key="2">
    <source>
        <dbReference type="ARBA" id="ARBA00010642"/>
    </source>
</evidence>
<evidence type="ECO:0000256" key="5">
    <source>
        <dbReference type="ARBA" id="ARBA00022989"/>
    </source>
</evidence>
<protein>
    <submittedName>
        <fullName evidence="11">TRP-domain-containing protein</fullName>
    </submittedName>
</protein>
<name>A0A9P4JA34_9PEZI</name>
<keyword evidence="12" id="KW-1185">Reference proteome</keyword>
<feature type="chain" id="PRO_5040460509" evidence="9">
    <location>
        <begin position="25"/>
        <end position="747"/>
    </location>
</feature>
<comment type="caution">
    <text evidence="11">The sequence shown here is derived from an EMBL/GenBank/DDBJ whole genome shotgun (WGS) entry which is preliminary data.</text>
</comment>
<sequence length="747" mass="80628">MRCSRVSRLLPVLFLSTLPVGVLGDNVLTTNGFTTCIDNPSLKVLNLNIQFDKTTNNVTFDVSGESDAVQNVTASLVATAYGKQVYQRDFNPCDSSTYVQQLCPVPQGVFSAQGTQQIPQQYVNQIPSIAFNIPDLDGQATLQLKNGNGTSVACIQSSVGNGKTMDVPAVKYVAAGVAASAFALSALGAIGHASAGAGAAAPSPTFGEVIGWFQTIATSGMLSVNYPSVYQSFTRNFAFSTGIISWGQMQTAIDNFRRSTGGNLTDDNYQYLQNVTIVNSANTNGTVTGLLKRAAAASVLLARDITTDVNGQTSSINGNGTSTNGTSSSSTTSAKGMHYVHGIQAYVEKLMVPQANTFMTVLLIFLCVVGVITVFILLFKVILEAAAMASKLPKSLESFRKRYWWRLAKIITNLVFLLYGSWVLYCVYQFTIGDSWATKVLAGVTLAIFTGILGFFAFKIWSKARAFKKIDGDSSALFEDKEVWIKYSLFYDAFKQGSWWVFIPAIVYMFARNAVIAAANGHGMAQAIGQMIVEGLMLLLLVFQRPYQRKSGNVINIIIQTVRILSVVCILVFVEELGFSQTTQTITGVALIVVQSSLTGLLGILLAVNAIMACVRDNPHRRRRKEAEKQQRDLDNLTPLDARNSLLMDSAQLADYKGSLADGNMYKAPLVSRGLSPTMSHGSYDPVPARDASPPGYGSPMNRVRGAGGRWGESRDNLVGNAAGIAGRERSMSPKPTLPQVSFGRTY</sequence>
<keyword evidence="6 8" id="KW-0472">Membrane</keyword>
<evidence type="ECO:0000313" key="11">
    <source>
        <dbReference type="EMBL" id="KAF2157831.1"/>
    </source>
</evidence>
<reference evidence="11" key="1">
    <citation type="journal article" date="2020" name="Stud. Mycol.">
        <title>101 Dothideomycetes genomes: a test case for predicting lifestyles and emergence of pathogens.</title>
        <authorList>
            <person name="Haridas S."/>
            <person name="Albert R."/>
            <person name="Binder M."/>
            <person name="Bloem J."/>
            <person name="Labutti K."/>
            <person name="Salamov A."/>
            <person name="Andreopoulos B."/>
            <person name="Baker S."/>
            <person name="Barry K."/>
            <person name="Bills G."/>
            <person name="Bluhm B."/>
            <person name="Cannon C."/>
            <person name="Castanera R."/>
            <person name="Culley D."/>
            <person name="Daum C."/>
            <person name="Ezra D."/>
            <person name="Gonzalez J."/>
            <person name="Henrissat B."/>
            <person name="Kuo A."/>
            <person name="Liang C."/>
            <person name="Lipzen A."/>
            <person name="Lutzoni F."/>
            <person name="Magnuson J."/>
            <person name="Mondo S."/>
            <person name="Nolan M."/>
            <person name="Ohm R."/>
            <person name="Pangilinan J."/>
            <person name="Park H.-J."/>
            <person name="Ramirez L."/>
            <person name="Alfaro M."/>
            <person name="Sun H."/>
            <person name="Tritt A."/>
            <person name="Yoshinaga Y."/>
            <person name="Zwiers L.-H."/>
            <person name="Turgeon B."/>
            <person name="Goodwin S."/>
            <person name="Spatafora J."/>
            <person name="Crous P."/>
            <person name="Grigoriev I."/>
        </authorList>
    </citation>
    <scope>NUCLEOTIDE SEQUENCE</scope>
    <source>
        <strain evidence="11">CBS 260.36</strain>
    </source>
</reference>
<dbReference type="GO" id="GO:0009272">
    <property type="term" value="P:fungal-type cell wall biogenesis"/>
    <property type="evidence" value="ECO:0007669"/>
    <property type="project" value="TreeGrafter"/>
</dbReference>
<keyword evidence="5 8" id="KW-1133">Transmembrane helix</keyword>
<evidence type="ECO:0000256" key="7">
    <source>
        <dbReference type="SAM" id="MobiDB-lite"/>
    </source>
</evidence>
<feature type="region of interest" description="Disordered" evidence="7">
    <location>
        <begin position="677"/>
        <end position="747"/>
    </location>
</feature>
<dbReference type="InterPro" id="IPR032800">
    <property type="entry name" value="TRP_N"/>
</dbReference>
<dbReference type="GO" id="GO:0016020">
    <property type="term" value="C:membrane"/>
    <property type="evidence" value="ECO:0007669"/>
    <property type="project" value="UniProtKB-SubCell"/>
</dbReference>
<feature type="signal peptide" evidence="9">
    <location>
        <begin position="1"/>
        <end position="24"/>
    </location>
</feature>
<evidence type="ECO:0000313" key="12">
    <source>
        <dbReference type="Proteomes" id="UP000799439"/>
    </source>
</evidence>
<dbReference type="EMBL" id="ML996081">
    <property type="protein sequence ID" value="KAF2157831.1"/>
    <property type="molecule type" value="Genomic_DNA"/>
</dbReference>
<dbReference type="OrthoDB" id="2115177at2759"/>